<dbReference type="InterPro" id="IPR011936">
    <property type="entry name" value="Myxo_disulph_rpt"/>
</dbReference>
<organism evidence="5 6">
    <name type="scientific">Enhygromyxa salina</name>
    <dbReference type="NCBI Taxonomy" id="215803"/>
    <lineage>
        <taxon>Bacteria</taxon>
        <taxon>Pseudomonadati</taxon>
        <taxon>Myxococcota</taxon>
        <taxon>Polyangia</taxon>
        <taxon>Nannocystales</taxon>
        <taxon>Nannocystaceae</taxon>
        <taxon>Enhygromyxa</taxon>
    </lineage>
</organism>
<evidence type="ECO:0000256" key="2">
    <source>
        <dbReference type="ARBA" id="ARBA00022737"/>
    </source>
</evidence>
<name>A0A0C2CSE3_9BACT</name>
<evidence type="ECO:0000313" key="6">
    <source>
        <dbReference type="Proteomes" id="UP000031599"/>
    </source>
</evidence>
<keyword evidence="3" id="KW-1015">Disulfide bond</keyword>
<dbReference type="SUPFAM" id="SSF50998">
    <property type="entry name" value="Quinoprotein alcohol dehydrogenase-like"/>
    <property type="match status" value="1"/>
</dbReference>
<keyword evidence="2" id="KW-0677">Repeat</keyword>
<evidence type="ECO:0000256" key="1">
    <source>
        <dbReference type="ARBA" id="ARBA00022729"/>
    </source>
</evidence>
<keyword evidence="1" id="KW-0732">Signal</keyword>
<dbReference type="EMBL" id="JMCC02000126">
    <property type="protein sequence ID" value="KIG12565.1"/>
    <property type="molecule type" value="Genomic_DNA"/>
</dbReference>
<dbReference type="Proteomes" id="UP000031599">
    <property type="component" value="Unassembled WGS sequence"/>
</dbReference>
<dbReference type="InterPro" id="IPR011047">
    <property type="entry name" value="Quinoprotein_ADH-like_sf"/>
</dbReference>
<accession>A0A0C2CSE3</accession>
<evidence type="ECO:0000256" key="3">
    <source>
        <dbReference type="ARBA" id="ARBA00023157"/>
    </source>
</evidence>
<feature type="compositionally biased region" description="Acidic residues" evidence="4">
    <location>
        <begin position="79"/>
        <end position="93"/>
    </location>
</feature>
<sequence length="525" mass="55505">MHTRPHWFQLGRGPLACSRTASWIGSSRAANSVCLALSLTLACNDDTVSADTATESDSSSSAESSTDTTPGMTTVTIAEESDSESESESETGEPEPFCGDGNIDKGEECDDGNMADGDGCSGACISACGIEYWVDITIPAGWFDVQAMQALPFGRIELAGDVEIPGSVGRLRYTSYMQSEFESAVESAPLGSAGTVELPQTHQITAVEITASGEDLLALGTTTQVLVVDEAPVQSYWLARFAVDDLSVVWRVDLPGDDPELRPMDLSVLAAGDPVVTRTQVVAPNDKDIEAQRRSFVDGSEVWTSTFSGELNGGWSLDEAVKVAVGAGDRLWLGGIVRVDWQTFESTIIELDPSDGASLWSGVPLPDPGNAYEQRVWDLAAGPNGEVAIGINVIGPATQFHHFGAFMYADHELAWGLSPELLPWEEGGPFISPRVAFDSNGDVLVTGTYTHDFGINSAARPWVIQLASDGTQLCSARVGEGQNAAIVPRNGFFGDNRAALNLDTYGPGGMGPGSAGNWLVGLRGL</sequence>
<dbReference type="RefSeq" id="WP_240480404.1">
    <property type="nucleotide sequence ID" value="NZ_JMCC02000126.1"/>
</dbReference>
<comment type="caution">
    <text evidence="5">The sequence shown here is derived from an EMBL/GenBank/DDBJ whole genome shotgun (WGS) entry which is preliminary data.</text>
</comment>
<gene>
    <name evidence="5" type="ORF">DB30_01275</name>
</gene>
<dbReference type="NCBIfam" id="TIGR02232">
    <property type="entry name" value="myxo_disulf_rpt"/>
    <property type="match status" value="1"/>
</dbReference>
<feature type="region of interest" description="Disordered" evidence="4">
    <location>
        <begin position="50"/>
        <end position="105"/>
    </location>
</feature>
<feature type="compositionally biased region" description="Low complexity" evidence="4">
    <location>
        <begin position="50"/>
        <end position="69"/>
    </location>
</feature>
<reference evidence="5 6" key="1">
    <citation type="submission" date="2014-12" db="EMBL/GenBank/DDBJ databases">
        <title>Genome assembly of Enhygromyxa salina DSM 15201.</title>
        <authorList>
            <person name="Sharma G."/>
            <person name="Subramanian S."/>
        </authorList>
    </citation>
    <scope>NUCLEOTIDE SEQUENCE [LARGE SCALE GENOMIC DNA]</scope>
    <source>
        <strain evidence="5 6">DSM 15201</strain>
    </source>
</reference>
<dbReference type="AlphaFoldDB" id="A0A0C2CSE3"/>
<evidence type="ECO:0000256" key="4">
    <source>
        <dbReference type="SAM" id="MobiDB-lite"/>
    </source>
</evidence>
<evidence type="ECO:0000313" key="5">
    <source>
        <dbReference type="EMBL" id="KIG12565.1"/>
    </source>
</evidence>
<proteinExistence type="predicted"/>
<protein>
    <submittedName>
        <fullName evidence="5">Multiple EGF-like-domain protein 3</fullName>
    </submittedName>
</protein>